<dbReference type="InterPro" id="IPR002347">
    <property type="entry name" value="SDR_fam"/>
</dbReference>
<dbReference type="OrthoDB" id="9810734at2"/>
<evidence type="ECO:0000313" key="5">
    <source>
        <dbReference type="Proteomes" id="UP000198748"/>
    </source>
</evidence>
<dbReference type="PANTHER" id="PTHR44196">
    <property type="entry name" value="DEHYDROGENASE/REDUCTASE SDR FAMILY MEMBER 7B"/>
    <property type="match status" value="1"/>
</dbReference>
<evidence type="ECO:0000256" key="3">
    <source>
        <dbReference type="RuleBase" id="RU000363"/>
    </source>
</evidence>
<organism evidence="4 5">
    <name type="scientific">Dyadobacter soli</name>
    <dbReference type="NCBI Taxonomy" id="659014"/>
    <lineage>
        <taxon>Bacteria</taxon>
        <taxon>Pseudomonadati</taxon>
        <taxon>Bacteroidota</taxon>
        <taxon>Cytophagia</taxon>
        <taxon>Cytophagales</taxon>
        <taxon>Spirosomataceae</taxon>
        <taxon>Dyadobacter</taxon>
    </lineage>
</organism>
<dbReference type="PROSITE" id="PS00061">
    <property type="entry name" value="ADH_SHORT"/>
    <property type="match status" value="1"/>
</dbReference>
<sequence>MNPLAVVTGGTKGIGRAAIEKFLAQGFDVITCARNESDLLALQQTFSESFPQSKLSYLTADLSVRADVDAFIAFIHKHPAPAQVLINNTGVFIPGQVHNETEGTLEKTMETNLYSAYHLTRGLLAGMMEHKKGHIFTICSTASIIAYPNGGSYCISKFALYGMTKVLREEMKPYNVKVTAILPGATYTDSWKGTELPEDRFMDSGDVAESIWAAYALSPRAVVEEILIRPQLGDLD</sequence>
<dbReference type="RefSeq" id="WP_090154853.1">
    <property type="nucleotide sequence ID" value="NZ_FNAN01000014.1"/>
</dbReference>
<keyword evidence="2" id="KW-0560">Oxidoreductase</keyword>
<evidence type="ECO:0000256" key="1">
    <source>
        <dbReference type="ARBA" id="ARBA00006484"/>
    </source>
</evidence>
<dbReference type="AlphaFoldDB" id="A0A1G7QJZ4"/>
<evidence type="ECO:0000313" key="4">
    <source>
        <dbReference type="EMBL" id="SDF98816.1"/>
    </source>
</evidence>
<dbReference type="STRING" id="659014.SAMN04487996_11473"/>
<reference evidence="5" key="1">
    <citation type="submission" date="2016-10" db="EMBL/GenBank/DDBJ databases">
        <authorList>
            <person name="Varghese N."/>
            <person name="Submissions S."/>
        </authorList>
    </citation>
    <scope>NUCLEOTIDE SEQUENCE [LARGE SCALE GENOMIC DNA]</scope>
    <source>
        <strain evidence="5">DSM 25329</strain>
    </source>
</reference>
<dbReference type="PANTHER" id="PTHR44196:SF1">
    <property type="entry name" value="DEHYDROGENASE_REDUCTASE SDR FAMILY MEMBER 7B"/>
    <property type="match status" value="1"/>
</dbReference>
<dbReference type="InterPro" id="IPR036291">
    <property type="entry name" value="NAD(P)-bd_dom_sf"/>
</dbReference>
<proteinExistence type="inferred from homology"/>
<evidence type="ECO:0000256" key="2">
    <source>
        <dbReference type="ARBA" id="ARBA00023002"/>
    </source>
</evidence>
<dbReference type="EMBL" id="FNAN01000014">
    <property type="protein sequence ID" value="SDF98816.1"/>
    <property type="molecule type" value="Genomic_DNA"/>
</dbReference>
<dbReference type="Pfam" id="PF00106">
    <property type="entry name" value="adh_short"/>
    <property type="match status" value="1"/>
</dbReference>
<gene>
    <name evidence="4" type="ORF">SAMN04487996_11473</name>
</gene>
<dbReference type="GO" id="GO:0016020">
    <property type="term" value="C:membrane"/>
    <property type="evidence" value="ECO:0007669"/>
    <property type="project" value="TreeGrafter"/>
</dbReference>
<dbReference type="CDD" id="cd05233">
    <property type="entry name" value="SDR_c"/>
    <property type="match status" value="1"/>
</dbReference>
<accession>A0A1G7QJZ4</accession>
<keyword evidence="5" id="KW-1185">Reference proteome</keyword>
<dbReference type="PRINTS" id="PR00080">
    <property type="entry name" value="SDRFAMILY"/>
</dbReference>
<dbReference type="Proteomes" id="UP000198748">
    <property type="component" value="Unassembled WGS sequence"/>
</dbReference>
<name>A0A1G7QJZ4_9BACT</name>
<dbReference type="Gene3D" id="3.40.50.720">
    <property type="entry name" value="NAD(P)-binding Rossmann-like Domain"/>
    <property type="match status" value="1"/>
</dbReference>
<dbReference type="SUPFAM" id="SSF51735">
    <property type="entry name" value="NAD(P)-binding Rossmann-fold domains"/>
    <property type="match status" value="1"/>
</dbReference>
<protein>
    <submittedName>
        <fullName evidence="4">Short-chain dehydrogenase</fullName>
    </submittedName>
</protein>
<dbReference type="GO" id="GO:0016491">
    <property type="term" value="F:oxidoreductase activity"/>
    <property type="evidence" value="ECO:0007669"/>
    <property type="project" value="UniProtKB-KW"/>
</dbReference>
<dbReference type="InterPro" id="IPR020904">
    <property type="entry name" value="Sc_DH/Rdtase_CS"/>
</dbReference>
<dbReference type="PRINTS" id="PR00081">
    <property type="entry name" value="GDHRDH"/>
</dbReference>
<comment type="similarity">
    <text evidence="1 3">Belongs to the short-chain dehydrogenases/reductases (SDR) family.</text>
</comment>